<dbReference type="Pfam" id="PF20150">
    <property type="entry name" value="2EXR"/>
    <property type="match status" value="1"/>
</dbReference>
<dbReference type="PANTHER" id="PTHR35910:SF1">
    <property type="entry name" value="2EXR DOMAIN-CONTAINING PROTEIN"/>
    <property type="match status" value="1"/>
</dbReference>
<dbReference type="EMBL" id="MU254322">
    <property type="protein sequence ID" value="KAG9240878.1"/>
    <property type="molecule type" value="Genomic_DNA"/>
</dbReference>
<name>A0A9P7YVR5_9HELO</name>
<evidence type="ECO:0000313" key="2">
    <source>
        <dbReference type="EMBL" id="KAG9240878.1"/>
    </source>
</evidence>
<evidence type="ECO:0000259" key="1">
    <source>
        <dbReference type="Pfam" id="PF20150"/>
    </source>
</evidence>
<proteinExistence type="predicted"/>
<dbReference type="OrthoDB" id="3473305at2759"/>
<reference evidence="2" key="1">
    <citation type="journal article" date="2021" name="IMA Fungus">
        <title>Genomic characterization of three marine fungi, including Emericellopsis atlantica sp. nov. with signatures of a generalist lifestyle and marine biomass degradation.</title>
        <authorList>
            <person name="Hagestad O.C."/>
            <person name="Hou L."/>
            <person name="Andersen J.H."/>
            <person name="Hansen E.H."/>
            <person name="Altermark B."/>
            <person name="Li C."/>
            <person name="Kuhnert E."/>
            <person name="Cox R.J."/>
            <person name="Crous P.W."/>
            <person name="Spatafora J.W."/>
            <person name="Lail K."/>
            <person name="Amirebrahimi M."/>
            <person name="Lipzen A."/>
            <person name="Pangilinan J."/>
            <person name="Andreopoulos W."/>
            <person name="Hayes R.D."/>
            <person name="Ng V."/>
            <person name="Grigoriev I.V."/>
            <person name="Jackson S.A."/>
            <person name="Sutton T.D.S."/>
            <person name="Dobson A.D.W."/>
            <person name="Rama T."/>
        </authorList>
    </citation>
    <scope>NUCLEOTIDE SEQUENCE</scope>
    <source>
        <strain evidence="2">TRa3180A</strain>
    </source>
</reference>
<dbReference type="Proteomes" id="UP000887226">
    <property type="component" value="Unassembled WGS sequence"/>
</dbReference>
<sequence length="286" mass="33273">MLELNLKPIDDVSIASKSSLVFPKFSDFPTEIRLKIWRHACQVSRNIDLWVEFRKNEVGSTIWYTQRYNTKLSHSATKPPILLSTTQESRLVSLEHYQMAFEIEESQKIDVETLVTVRYPGFRLNFEWDRIAPRGFFNVVAMDHMFKNVGDHLKSLAIDIRGTFFSDLKSNDWITKHAIWPFPALEEIVLYDSKGVHYFQRDYCCGRVHIDFVDLDEPSTVLETAKADFTAGVFDKLDQMAKEWTRKRPYRDSYGKVYLQESGWVAGALRPQISLMALRSDVAMEL</sequence>
<evidence type="ECO:0000313" key="3">
    <source>
        <dbReference type="Proteomes" id="UP000887226"/>
    </source>
</evidence>
<comment type="caution">
    <text evidence="2">The sequence shown here is derived from an EMBL/GenBank/DDBJ whole genome shotgun (WGS) entry which is preliminary data.</text>
</comment>
<gene>
    <name evidence="2" type="ORF">BJ878DRAFT_545805</name>
</gene>
<dbReference type="AlphaFoldDB" id="A0A9P7YVR5"/>
<dbReference type="PANTHER" id="PTHR35910">
    <property type="entry name" value="2EXR DOMAIN-CONTAINING PROTEIN"/>
    <property type="match status" value="1"/>
</dbReference>
<protein>
    <recommendedName>
        <fullName evidence="1">2EXR domain-containing protein</fullName>
    </recommendedName>
</protein>
<feature type="domain" description="2EXR" evidence="1">
    <location>
        <begin position="22"/>
        <end position="131"/>
    </location>
</feature>
<dbReference type="InterPro" id="IPR045518">
    <property type="entry name" value="2EXR"/>
</dbReference>
<keyword evidence="3" id="KW-1185">Reference proteome</keyword>
<accession>A0A9P7YVR5</accession>
<organism evidence="2 3">
    <name type="scientific">Calycina marina</name>
    <dbReference type="NCBI Taxonomy" id="1763456"/>
    <lineage>
        <taxon>Eukaryota</taxon>
        <taxon>Fungi</taxon>
        <taxon>Dikarya</taxon>
        <taxon>Ascomycota</taxon>
        <taxon>Pezizomycotina</taxon>
        <taxon>Leotiomycetes</taxon>
        <taxon>Helotiales</taxon>
        <taxon>Pezizellaceae</taxon>
        <taxon>Calycina</taxon>
    </lineage>
</organism>